<protein>
    <submittedName>
        <fullName evidence="2">Uncharacterized protein</fullName>
    </submittedName>
</protein>
<evidence type="ECO:0000313" key="2">
    <source>
        <dbReference type="EMBL" id="PPQ73344.1"/>
    </source>
</evidence>
<sequence>MVGLLYYLWSLYLDCVDVAQLGILWVLPRISRLVSMLCPTLSLLLARRSQYPSVFALVSPKTINQTLWSFIQVTYHYSARSVPLRAGIKRWLPRLCMRHNRKGTGETNHQESTLRAR</sequence>
<dbReference type="EMBL" id="NHYE01005410">
    <property type="protein sequence ID" value="PPQ73344.1"/>
    <property type="molecule type" value="Genomic_DNA"/>
</dbReference>
<keyword evidence="1" id="KW-0472">Membrane</keyword>
<evidence type="ECO:0000313" key="3">
    <source>
        <dbReference type="Proteomes" id="UP000284706"/>
    </source>
</evidence>
<dbReference type="AlphaFoldDB" id="A0A409W492"/>
<feature type="transmembrane region" description="Helical" evidence="1">
    <location>
        <begin position="6"/>
        <end position="27"/>
    </location>
</feature>
<keyword evidence="3" id="KW-1185">Reference proteome</keyword>
<evidence type="ECO:0000256" key="1">
    <source>
        <dbReference type="SAM" id="Phobius"/>
    </source>
</evidence>
<comment type="caution">
    <text evidence="2">The sequence shown here is derived from an EMBL/GenBank/DDBJ whole genome shotgun (WGS) entry which is preliminary data.</text>
</comment>
<dbReference type="Proteomes" id="UP000284706">
    <property type="component" value="Unassembled WGS sequence"/>
</dbReference>
<gene>
    <name evidence="2" type="ORF">CVT26_015316</name>
</gene>
<dbReference type="InParanoid" id="A0A409W492"/>
<keyword evidence="1" id="KW-0812">Transmembrane</keyword>
<reference evidence="2 3" key="1">
    <citation type="journal article" date="2018" name="Evol. Lett.">
        <title>Horizontal gene cluster transfer increased hallucinogenic mushroom diversity.</title>
        <authorList>
            <person name="Reynolds H.T."/>
            <person name="Vijayakumar V."/>
            <person name="Gluck-Thaler E."/>
            <person name="Korotkin H.B."/>
            <person name="Matheny P.B."/>
            <person name="Slot J.C."/>
        </authorList>
    </citation>
    <scope>NUCLEOTIDE SEQUENCE [LARGE SCALE GENOMIC DNA]</scope>
    <source>
        <strain evidence="2 3">SRW20</strain>
    </source>
</reference>
<keyword evidence="1" id="KW-1133">Transmembrane helix</keyword>
<organism evidence="2 3">
    <name type="scientific">Gymnopilus dilepis</name>
    <dbReference type="NCBI Taxonomy" id="231916"/>
    <lineage>
        <taxon>Eukaryota</taxon>
        <taxon>Fungi</taxon>
        <taxon>Dikarya</taxon>
        <taxon>Basidiomycota</taxon>
        <taxon>Agaricomycotina</taxon>
        <taxon>Agaricomycetes</taxon>
        <taxon>Agaricomycetidae</taxon>
        <taxon>Agaricales</taxon>
        <taxon>Agaricineae</taxon>
        <taxon>Hymenogastraceae</taxon>
        <taxon>Gymnopilus</taxon>
    </lineage>
</organism>
<proteinExistence type="predicted"/>
<accession>A0A409W492</accession>
<name>A0A409W492_9AGAR</name>